<name>A0A9P8W6X8_9HYPO</name>
<keyword evidence="1" id="KW-0732">Signal</keyword>
<dbReference type="AlphaFoldDB" id="A0A9P8W6X8"/>
<evidence type="ECO:0000313" key="3">
    <source>
        <dbReference type="Proteomes" id="UP000777438"/>
    </source>
</evidence>
<evidence type="ECO:0008006" key="4">
    <source>
        <dbReference type="Google" id="ProtNLM"/>
    </source>
</evidence>
<feature type="signal peptide" evidence="1">
    <location>
        <begin position="1"/>
        <end position="18"/>
    </location>
</feature>
<evidence type="ECO:0000256" key="1">
    <source>
        <dbReference type="SAM" id="SignalP"/>
    </source>
</evidence>
<reference evidence="2 3" key="1">
    <citation type="journal article" date="2021" name="Nat. Commun.">
        <title>Genetic determinants of endophytism in the Arabidopsis root mycobiome.</title>
        <authorList>
            <person name="Mesny F."/>
            <person name="Miyauchi S."/>
            <person name="Thiergart T."/>
            <person name="Pickel B."/>
            <person name="Atanasova L."/>
            <person name="Karlsson M."/>
            <person name="Huettel B."/>
            <person name="Barry K.W."/>
            <person name="Haridas S."/>
            <person name="Chen C."/>
            <person name="Bauer D."/>
            <person name="Andreopoulos W."/>
            <person name="Pangilinan J."/>
            <person name="LaButti K."/>
            <person name="Riley R."/>
            <person name="Lipzen A."/>
            <person name="Clum A."/>
            <person name="Drula E."/>
            <person name="Henrissat B."/>
            <person name="Kohler A."/>
            <person name="Grigoriev I.V."/>
            <person name="Martin F.M."/>
            <person name="Hacquard S."/>
        </authorList>
    </citation>
    <scope>NUCLEOTIDE SEQUENCE [LARGE SCALE GENOMIC DNA]</scope>
    <source>
        <strain evidence="2 3">MPI-CAGE-CH-0241</strain>
    </source>
</reference>
<dbReference type="OrthoDB" id="5352317at2759"/>
<keyword evidence="3" id="KW-1185">Reference proteome</keyword>
<comment type="caution">
    <text evidence="2">The sequence shown here is derived from an EMBL/GenBank/DDBJ whole genome shotgun (WGS) entry which is preliminary data.</text>
</comment>
<evidence type="ECO:0000313" key="2">
    <source>
        <dbReference type="EMBL" id="KAH6889497.1"/>
    </source>
</evidence>
<dbReference type="EMBL" id="JAGPYM010000011">
    <property type="protein sequence ID" value="KAH6889497.1"/>
    <property type="molecule type" value="Genomic_DNA"/>
</dbReference>
<proteinExistence type="predicted"/>
<organism evidence="2 3">
    <name type="scientific">Thelonectria olida</name>
    <dbReference type="NCBI Taxonomy" id="1576542"/>
    <lineage>
        <taxon>Eukaryota</taxon>
        <taxon>Fungi</taxon>
        <taxon>Dikarya</taxon>
        <taxon>Ascomycota</taxon>
        <taxon>Pezizomycotina</taxon>
        <taxon>Sordariomycetes</taxon>
        <taxon>Hypocreomycetidae</taxon>
        <taxon>Hypocreales</taxon>
        <taxon>Nectriaceae</taxon>
        <taxon>Thelonectria</taxon>
    </lineage>
</organism>
<gene>
    <name evidence="2" type="ORF">B0T10DRAFT_606783</name>
</gene>
<accession>A0A9P8W6X8</accession>
<protein>
    <recommendedName>
        <fullName evidence="4">Small secreted protein</fullName>
    </recommendedName>
</protein>
<sequence>MKFSAAILATLLSGSALAAPAPADSVSMMAASPQWTIQGMYRKCDTPDKTCTWNFKIYTGSGTATTCRHIVKSTSASPKASRANGGPSTCGDFTVTSGWSGQFGEGNGFTTLSVVSKSKKQIIWPAYTDKQVPFGKVVKPDQSYAPASLPK</sequence>
<dbReference type="Proteomes" id="UP000777438">
    <property type="component" value="Unassembled WGS sequence"/>
</dbReference>
<feature type="chain" id="PRO_5040431373" description="Small secreted protein" evidence="1">
    <location>
        <begin position="19"/>
        <end position="151"/>
    </location>
</feature>